<evidence type="ECO:0000256" key="5">
    <source>
        <dbReference type="ARBA" id="ARBA00030445"/>
    </source>
</evidence>
<proteinExistence type="inferred from homology"/>
<dbReference type="EMBL" id="JAAPAO010000137">
    <property type="protein sequence ID" value="KAF4671480.1"/>
    <property type="molecule type" value="Genomic_DNA"/>
</dbReference>
<dbReference type="GO" id="GO:0000226">
    <property type="term" value="P:microtubule cytoskeleton organization"/>
    <property type="evidence" value="ECO:0007669"/>
    <property type="project" value="TreeGrafter"/>
</dbReference>
<organism evidence="7 8">
    <name type="scientific">Perkinsus chesapeaki</name>
    <name type="common">Clam parasite</name>
    <name type="synonym">Perkinsus andrewsi</name>
    <dbReference type="NCBI Taxonomy" id="330153"/>
    <lineage>
        <taxon>Eukaryota</taxon>
        <taxon>Sar</taxon>
        <taxon>Alveolata</taxon>
        <taxon>Perkinsozoa</taxon>
        <taxon>Perkinsea</taxon>
        <taxon>Perkinsida</taxon>
        <taxon>Perkinsidae</taxon>
        <taxon>Perkinsus</taxon>
    </lineage>
</organism>
<dbReference type="Gene3D" id="3.30.470.20">
    <property type="entry name" value="ATP-grasp fold, B domain"/>
    <property type="match status" value="1"/>
</dbReference>
<dbReference type="GO" id="GO:0005524">
    <property type="term" value="F:ATP binding"/>
    <property type="evidence" value="ECO:0007669"/>
    <property type="project" value="UniProtKB-KW"/>
</dbReference>
<evidence type="ECO:0000313" key="7">
    <source>
        <dbReference type="EMBL" id="KAF4671480.1"/>
    </source>
</evidence>
<dbReference type="GO" id="GO:0036064">
    <property type="term" value="C:ciliary basal body"/>
    <property type="evidence" value="ECO:0007669"/>
    <property type="project" value="TreeGrafter"/>
</dbReference>
<evidence type="ECO:0000256" key="1">
    <source>
        <dbReference type="ARBA" id="ARBA00006820"/>
    </source>
</evidence>
<evidence type="ECO:0000256" key="3">
    <source>
        <dbReference type="ARBA" id="ARBA00022741"/>
    </source>
</evidence>
<dbReference type="Pfam" id="PF03133">
    <property type="entry name" value="TTL"/>
    <property type="match status" value="2"/>
</dbReference>
<dbReference type="PANTHER" id="PTHR12241:SF39">
    <property type="entry name" value="TUBULIN POLYGLUTAMYLASE TTLL9-RELATED"/>
    <property type="match status" value="1"/>
</dbReference>
<dbReference type="Proteomes" id="UP000591131">
    <property type="component" value="Unassembled WGS sequence"/>
</dbReference>
<comment type="caution">
    <text evidence="7">The sequence shown here is derived from an EMBL/GenBank/DDBJ whole genome shotgun (WGS) entry which is preliminary data.</text>
</comment>
<reference evidence="7 8" key="1">
    <citation type="submission" date="2020-04" db="EMBL/GenBank/DDBJ databases">
        <title>Perkinsus chesapeaki whole genome sequence.</title>
        <authorList>
            <person name="Bogema D.R."/>
        </authorList>
    </citation>
    <scope>NUCLEOTIDE SEQUENCE [LARGE SCALE GENOMIC DNA]</scope>
    <source>
        <strain evidence="7">ATCC PRA-425</strain>
    </source>
</reference>
<keyword evidence="3" id="KW-0547">Nucleotide-binding</keyword>
<name>A0A7J6MJW3_PERCH</name>
<evidence type="ECO:0000256" key="6">
    <source>
        <dbReference type="SAM" id="MobiDB-lite"/>
    </source>
</evidence>
<keyword evidence="8" id="KW-1185">Reference proteome</keyword>
<dbReference type="GO" id="GO:0070740">
    <property type="term" value="F:tubulin-glutamic acid ligase activity"/>
    <property type="evidence" value="ECO:0007669"/>
    <property type="project" value="TreeGrafter"/>
</dbReference>
<dbReference type="GO" id="GO:0015631">
    <property type="term" value="F:tubulin binding"/>
    <property type="evidence" value="ECO:0007669"/>
    <property type="project" value="TreeGrafter"/>
</dbReference>
<accession>A0A7J6MJW3</accession>
<dbReference type="OrthoDB" id="202825at2759"/>
<protein>
    <recommendedName>
        <fullName evidence="5">Tubulin--tyrosine ligase-like protein 9</fullName>
    </recommendedName>
</protein>
<evidence type="ECO:0000256" key="4">
    <source>
        <dbReference type="ARBA" id="ARBA00022840"/>
    </source>
</evidence>
<dbReference type="AlphaFoldDB" id="A0A7J6MJW3"/>
<sequence length="359" mass="40358">MVNSAPQVTDETDATSKVADIGESNNGGMVRQQLASLGYNVLTKKNKETGSCFWVWRELRRDALSAAQGHLHSARGERVVYVNKLDKMPEFGNKCGVAAAVRRGLKALGKEEECEWLPETYILPKESKSAVAAVKRSTNDTYWIIKPKSLNRGMGIKAYFARGYVRRTLAAYSNDMSDRPAHLTNQAVQKKLGTEYENRKHDSTWSLNQLCEYLSSISSHNTDPSWWMDHWYIDNFEPTVIEMAAIALEGVRSDLGRSVMMRISGTIIGGEIFGYDVLPSADLKPYLLEFNSNPAIFTNTRVLQEVIPPIIKQAIELIEFDNHQFASPLSNQPYPAPSELGPWQLIIDDEKKHTFVPSK</sequence>
<gene>
    <name evidence="7" type="ORF">FOL47_001532</name>
</gene>
<keyword evidence="2" id="KW-0436">Ligase</keyword>
<dbReference type="InterPro" id="IPR004344">
    <property type="entry name" value="TTL/TTLL_fam"/>
</dbReference>
<keyword evidence="4" id="KW-0067">ATP-binding</keyword>
<evidence type="ECO:0000313" key="8">
    <source>
        <dbReference type="Proteomes" id="UP000591131"/>
    </source>
</evidence>
<feature type="region of interest" description="Disordered" evidence="6">
    <location>
        <begin position="1"/>
        <end position="25"/>
    </location>
</feature>
<evidence type="ECO:0000256" key="2">
    <source>
        <dbReference type="ARBA" id="ARBA00022598"/>
    </source>
</evidence>
<comment type="similarity">
    <text evidence="1">Belongs to the tubulin--tyrosine ligase family.</text>
</comment>
<dbReference type="PANTHER" id="PTHR12241">
    <property type="entry name" value="TUBULIN POLYGLUTAMYLASE"/>
    <property type="match status" value="1"/>
</dbReference>